<feature type="compositionally biased region" description="Basic and acidic residues" evidence="2">
    <location>
        <begin position="3947"/>
        <end position="3959"/>
    </location>
</feature>
<dbReference type="InterPro" id="IPR057670">
    <property type="entry name" value="SH3_retrovirus"/>
</dbReference>
<dbReference type="EMBL" id="JARYMX010000002">
    <property type="protein sequence ID" value="KAJ9561792.1"/>
    <property type="molecule type" value="Genomic_DNA"/>
</dbReference>
<feature type="compositionally biased region" description="Basic and acidic residues" evidence="2">
    <location>
        <begin position="3913"/>
        <end position="3934"/>
    </location>
</feature>
<dbReference type="InterPro" id="IPR043502">
    <property type="entry name" value="DNA/RNA_pol_sf"/>
</dbReference>
<feature type="compositionally biased region" description="Polar residues" evidence="2">
    <location>
        <begin position="3507"/>
        <end position="3520"/>
    </location>
</feature>
<dbReference type="SUPFAM" id="SSF56672">
    <property type="entry name" value="DNA/RNA polymerases"/>
    <property type="match status" value="2"/>
</dbReference>
<keyword evidence="1" id="KW-0175">Coiled coil</keyword>
<dbReference type="CDD" id="cd09272">
    <property type="entry name" value="RNase_HI_RT_Ty1"/>
    <property type="match status" value="2"/>
</dbReference>
<feature type="region of interest" description="Disordered" evidence="2">
    <location>
        <begin position="3426"/>
        <end position="3467"/>
    </location>
</feature>
<dbReference type="SUPFAM" id="SSF53098">
    <property type="entry name" value="Ribonuclease H-like"/>
    <property type="match status" value="1"/>
</dbReference>
<evidence type="ECO:0000313" key="4">
    <source>
        <dbReference type="EMBL" id="KAJ9561792.1"/>
    </source>
</evidence>
<feature type="compositionally biased region" description="Polar residues" evidence="2">
    <location>
        <begin position="1793"/>
        <end position="1833"/>
    </location>
</feature>
<evidence type="ECO:0000256" key="2">
    <source>
        <dbReference type="SAM" id="MobiDB-lite"/>
    </source>
</evidence>
<reference evidence="4" key="1">
    <citation type="submission" date="2023-03" db="EMBL/GenBank/DDBJ databases">
        <title>Chromosome-scale reference genome and RAD-based genetic map of yellow starthistle (Centaurea solstitialis) reveal putative structural variation and QTLs associated with invader traits.</title>
        <authorList>
            <person name="Reatini B."/>
            <person name="Cang F.A."/>
            <person name="Jiang Q."/>
            <person name="Mckibben M.T.W."/>
            <person name="Barker M.S."/>
            <person name="Rieseberg L.H."/>
            <person name="Dlugosch K.M."/>
        </authorList>
    </citation>
    <scope>NUCLEOTIDE SEQUENCE</scope>
    <source>
        <strain evidence="4">CAN-66</strain>
        <tissue evidence="4">Leaf</tissue>
    </source>
</reference>
<keyword evidence="5" id="KW-1185">Reference proteome</keyword>
<dbReference type="InterPro" id="IPR025724">
    <property type="entry name" value="GAG-pre-integrase_dom"/>
</dbReference>
<evidence type="ECO:0000256" key="1">
    <source>
        <dbReference type="SAM" id="Coils"/>
    </source>
</evidence>
<feature type="compositionally biased region" description="Acidic residues" evidence="2">
    <location>
        <begin position="1746"/>
        <end position="1762"/>
    </location>
</feature>
<feature type="region of interest" description="Disordered" evidence="2">
    <location>
        <begin position="3709"/>
        <end position="3737"/>
    </location>
</feature>
<dbReference type="GO" id="GO:0015074">
    <property type="term" value="P:DNA integration"/>
    <property type="evidence" value="ECO:0007669"/>
    <property type="project" value="InterPro"/>
</dbReference>
<gene>
    <name evidence="4" type="ORF">OSB04_006952</name>
</gene>
<feature type="compositionally biased region" description="Polar residues" evidence="2">
    <location>
        <begin position="1909"/>
        <end position="1929"/>
    </location>
</feature>
<feature type="region of interest" description="Disordered" evidence="2">
    <location>
        <begin position="2357"/>
        <end position="2393"/>
    </location>
</feature>
<feature type="region of interest" description="Disordered" evidence="2">
    <location>
        <begin position="1402"/>
        <end position="1437"/>
    </location>
</feature>
<dbReference type="Pfam" id="PF07727">
    <property type="entry name" value="RVT_2"/>
    <property type="match status" value="2"/>
</dbReference>
<evidence type="ECO:0000259" key="3">
    <source>
        <dbReference type="PROSITE" id="PS50994"/>
    </source>
</evidence>
<feature type="coiled-coil region" evidence="1">
    <location>
        <begin position="1545"/>
        <end position="1604"/>
    </location>
</feature>
<feature type="compositionally biased region" description="Basic residues" evidence="2">
    <location>
        <begin position="1423"/>
        <end position="1434"/>
    </location>
</feature>
<feature type="compositionally biased region" description="Basic and acidic residues" evidence="2">
    <location>
        <begin position="3489"/>
        <end position="3505"/>
    </location>
</feature>
<dbReference type="GO" id="GO:0003676">
    <property type="term" value="F:nucleic acid binding"/>
    <property type="evidence" value="ECO:0007669"/>
    <property type="project" value="InterPro"/>
</dbReference>
<dbReference type="PANTHER" id="PTHR11439">
    <property type="entry name" value="GAG-POL-RELATED RETROTRANSPOSON"/>
    <property type="match status" value="1"/>
</dbReference>
<evidence type="ECO:0000313" key="5">
    <source>
        <dbReference type="Proteomes" id="UP001172457"/>
    </source>
</evidence>
<feature type="compositionally biased region" description="Polar residues" evidence="2">
    <location>
        <begin position="3935"/>
        <end position="3945"/>
    </location>
</feature>
<feature type="compositionally biased region" description="Low complexity" evidence="2">
    <location>
        <begin position="3709"/>
        <end position="3725"/>
    </location>
</feature>
<feature type="region of interest" description="Disordered" evidence="2">
    <location>
        <begin position="1909"/>
        <end position="1983"/>
    </location>
</feature>
<dbReference type="Gene3D" id="3.30.420.10">
    <property type="entry name" value="Ribonuclease H-like superfamily/Ribonuclease H"/>
    <property type="match status" value="1"/>
</dbReference>
<feature type="compositionally biased region" description="Acidic residues" evidence="2">
    <location>
        <begin position="3429"/>
        <end position="3457"/>
    </location>
</feature>
<feature type="region of interest" description="Disordered" evidence="2">
    <location>
        <begin position="3489"/>
        <end position="3535"/>
    </location>
</feature>
<dbReference type="Proteomes" id="UP001172457">
    <property type="component" value="Chromosome 2"/>
</dbReference>
<dbReference type="InterPro" id="IPR013103">
    <property type="entry name" value="RVT_2"/>
</dbReference>
<protein>
    <recommendedName>
        <fullName evidence="3">Integrase catalytic domain-containing protein</fullName>
    </recommendedName>
</protein>
<dbReference type="Pfam" id="PF25597">
    <property type="entry name" value="SH3_retrovirus"/>
    <property type="match status" value="1"/>
</dbReference>
<feature type="region of interest" description="Disordered" evidence="2">
    <location>
        <begin position="1736"/>
        <end position="1874"/>
    </location>
</feature>
<accession>A0AA38U267</accession>
<feature type="domain" description="Integrase catalytic" evidence="3">
    <location>
        <begin position="175"/>
        <end position="341"/>
    </location>
</feature>
<sequence>MTGSKSVLTNYREERGPAVTFGGNGRGQTRGYGTLTNGVTTFKRVAYVEGLMHNLLSISQLCDKNHKVSFSKKKCKVKNRRKEVILTGVRHADIYIINMNTSTDNFCFVSRASTDMNWLWHKRLSHLNFKTLNQLCINNLVIGLPDYRYTKESLCSACEKGKQTRASFKSKQISSISSPLQLLHMDLFGPVNVQSIGGKKYTLVIVDEYSRYTWVFFLRAKSDAPEEIILFVRKMERLNNLTVRSIRSDHGTEFKNSTLESFFEQKGISQNFSSVRTPQQNGVAERRNRTLIEAARSMLSEANLATQFWAEAVNTACYTQNRSLIVKRFRRTAYELFRNRKPSIEHLQIFGCVCYILNNKDSLGKFDSKSDDGIFLGYSSISKTFRVFNKRRQAIEETIHVKFDESGPTFPHPNVNTEINQWADSFFQVPEPPIADPSPQDLPDGFEENPIPPSEITTPPLINATPITQITPPEPDQPTNSEDFSQTTVSEPSPTNLLPDPSSNEASTSGQVYQPPALRWTKDHPIDQVLGNPSSGVKTRRQAGNVCLYVNFISENEPKEIDDALRDPAWVSAMQEELAEFIRNNVWLLVPRPRKRTIIGSKWIFRNKLDEIGTIIRNKARLVAQGYRQEEGIDYDETFAPVARLEAIRLFLAFAAHMNFKVYQMDIKNAFLNGKLNEEVYVAQPPGFVDPKFPDHVYKLNKALYGLKQAPRAWYDTLSTFLLSKGFVRGKIDSTLFLKKYPKHILLVQIYVDDIIFGSTNPKLCEKFELLMKSEYKMSMMGELTFFLGLQIKQSEKGIFINQGKYVHEMLKKFDLTSCTPMKTPMAPPLSLDKDSKGKPVDVTLYRGMIGSLLYLTASRPDIMYSTCLCARYQAEPKESHLTAVKRIFRYLKGTPNMGLWYSKDSGFDLTAYSDSDFAGCKIDRKSTTGGCHLLGGKLVSWTSKKQNSVSTSTAEAEYVAAGICCAQVLWLRNQLQDYDIQLSKIPIYCDNTSAIAIANNPVLHSKTKHIEVRYHFIRDHVMNGDIELHFVPTEYQLADLFTKPLDVTRFNMLLSELGMMAATTSSLDAQLSSEATPLSSSESLPIVIPAHDVQFKQNNVLALFDIPEDKEYLIPAKDFLMRSPLKTAFSLDPKPNKPMLQQLWSTAMVTKEKNSRGVLREVIKFQIRDNLISFGFGTLRNVLNFPKKKHFPPAPTADEIVAFLDTIGYRWPVNKEGVLLPKTGATVHKSGLNAVFYYIWNTFGLCLTGKTGSTEQFPMVIQQMVYSAIKNREFDYARSIWDDMVRKVRQKNRVVNVAFTRFFSAVLELHMGENYPKVGNSNNYALGPKFLDQVAHHPEDVPLSDVLVVPEPAQDQDQEDAQPSTSPIAGTFSIISSKPHSSTSVHAMSVANPILTSPAATTTSALQKRPQPSSATPPPPPKRAKARAQKKKTQAAGKKYYITLPQLFNKPSPLSKLSSNADTSTSAPVLQEPEVVQLEPSENLVGNHPDTLQASGNISKQYITITSSMKANESSSAHLATLSTGSLGAGSEGLHGDPFNDFVLTDAEHQLTAAELRRQSAERTLQEARTAFEQKEAEHSAQLQSLQQELVAAQAAAAAAEAAAASATAAAVAATPPPTAVTLSIPCLDNIHDKVSQVASSSTTLQASIDDLKATALPALSTDIINSTNSLTTFQTTVVQRLDAQEAALRAIQEQVQGLSTAVNALTAAPAPPPSFTTADRDVLQSLITSSFIQRKNHRRRGNNEDDDDDDEDDDDADDDIFIEKVPTDSAPIPGQAQPQGENPDASGKSLLPSSPSTSDNQPISTLLKSKPTPETITLDSSPENSPPNNLQMVIYQPPKLPSPEPTPQITSNPEPNPEPEPEPNTLANPEDINYGSVTCDIIRLMENSPNEQTRAELANMTFRVTPLNQETFPTRPSTRFNQEASSSRTREIRATPETICLSSDDEFISDDYSTPASSPRSPPSNSPRSEGENYPDSSFAIDRDGRLDAVIERLESTRVKIPLRTSCDSEFAYLSQEEYNEAVQAQLEHNKKQKEAFLSAQAARRLASDFVDQDAEISADPILAQKAVLKVFNKNAEIQTGEVNAELDWCRDRLHLRKHGAAISGIHLRRSRGKKNNPGKTWITVKRSGVKDVEHTLDKLDRYNLSEWNEIRSLLPKANKNYRAEVEEVIDGLIARIRRTTEIPDDLLHYSPLPTRQPVRRSAGTSTRRPTPCLPRMVVKPLDLSMLDLSFPQGITLSEGQVIREPVHGICVSNNSILRFQRFSELHIAPYEHLLTVLFTAQQDKKNPDNKEIIRTVRAILDHRLAFSDTPVPVCVKTEYISEESDNIPSLVSSPSSSPIVVDILHPDVIVDSHVQSSSHEVGDNASIPEGHEPLAMHPTSTDNILEPSSVNDQTPLPHIAKWTKDHPIDLIIGDPTSGIQTRAASANECNFSVFLSNIEPTRVSDALQDSDWVTAMQEELNQFEALKVWRLVKLPESKSVIDTKWLFKNKRDANNIIVRNKARLVAKGYRQQEGIDYDETFAPVARLEAIRMFLAYAAYKDFTVFQMDVKTAFLYGHLKEEVYVAQPEGFVDKEHPDYVYVLDKALYGLKQAPRAWYEELSKHLLSKGFKKGSVDSTLFLMKEGKHIVVIQIYVDDIIFGSTSRELCKKFETVMTEEFKMSMMGEINFFLGLQVRQFSDGIFINQSKYIFDLLKKYDMSGCHSIGTLMATGNSIGPDHEGKDVDLRNYRSMVGSLMYLTASRPDIMFATCVCARYQAKPKESHLAAVKRIFRYLKGTPYYGIWYPKGLGFELQAYTDADYGGCNMDQKSTSGHLQFLGNKLVSWASKKQQYVSTSTAESEYVAAASCCSQVLWMQSQLHDYGLEYKKIPIYCDSKSAIAISANPVQHSKTKHIDIRYHFLKDNVEKENIELYFVNTEYQLADLFTKALDEKRFKFLISRLGMIDKKIVRTFAVILTVTDMEDYTFPDSDDMAISDIISVQSSPRNPNADPDRQLIRPSLFLPSISNNVPYNQHARLKAPVITAILRNHPLYTVLTKLVEVPMIYVQQVWNTLQFHADPGNHHFTAKLDNYTISFGVNKFRRILGFPEANSRPNVNQFEPYASLEVAMAGVESVGHLEAINAPSQFNKSNLPPTYNTLFTILSRCLTGKRTAQDTATQSFLTLFYGVLFNKHYDYASLIFYDLKELLAKRQTHLPYPRFLSILIASAMHHNPDIPRRSDAEKVKIHDMQSIRYPKKVFAPEVPLFSELLDYADQNVACVIEYRSRFPPMVQPEPEGPTQGVIAPSSEGIVPRDQRSRDLGQGVLRENTERGAGGVHSDQLAHSSTINVAAQLGQISSAVQMDDVFATLEDEHGATSPILHTNVEAEIDDFALSPVNEQFVGDFPDIEEVVELLLELSQPMVDISDAQCYSPNELAQRLQRLMGYDSSSEDSLEANDDDDHDDDDHDNDDHDDDDMPNQGSSPLLTQGDIRMAEGDLVEKSDVRLSVGGDKRIDESETGARKEVQTPLQAESSRVATTSRGEHMLPPPIEKDMRSPLMHCTTQLTHCTVSQQTVVSSFHGVLPQLVPIPQLEVGGTDTVRQLPPPTTSLVHSLSLDPFASNVNISLARTQVQTTFAGGFSSPAGTTVVSYAFVAGLQGSEGNPISANIMPTLNMGSLSPTLGSTRSLSDLGVSLPASTIVTELRQQSTILGSSSTPIGSLSSDSVPVSTSSTISASSASSAPSISVPPPTGMASSPDVDLSRLPVVVIANQLITRSLFRANNKQMANVIQQQTARISALEKQVALLAKGKAPMSDPPSQPSQSAADSLTIPELKGLLFSKLLESGSAEDGDLVGILQQQTALQQRAIQEQRSQAHLVTHTEFQQFQATLDASLTKTFTEINQMFTDGLSQLSDRIRGIEETCQVAARRPTRRHDDHDDHDRHEGERKRRRLEESPSSIPTSSNVRIVDRFVERPPREKQHGRHRDAIVLTGGQEMETEPVLQSTLDFLGSVQEERLDQGTEGRGVMFSGVSSSTSEIDRVLALLENVASKIRDYQVPNEEIQDARCAEDNRLKDMFEDVQFDFEKKEVVDDVEGPLLEEVLPQNDLMPVDPKKVELWEKMKASSGKFLKRTEWNRFTRATGRYLEERYKSRFCYHERKLSYVKLYGIENLKEELRREYIYMRKVNKQRREALVSDYRFVAVRSYKTNKLSAYFYPVITFTRDDGKEYGITEADFQDVSFDVIFGILYDLKGKAFRSEEEVIALTAIVRHVKASISLAHLYAFQLGLENWSSKLFCHKPQRSLIGEEKDFVLYTVFYDADETKISCVYPDSLGNKKRMYSHEVMLFCDDTLKMVMDGLNTRLQMDRHNVHDISAANKVLIKHFVKEIDRRLKLRNDIRFAEIKFKLRKPAVKQS</sequence>
<dbReference type="PANTHER" id="PTHR11439:SF495">
    <property type="entry name" value="REVERSE TRANSCRIPTASE, RNA-DEPENDENT DNA POLYMERASE-RELATED"/>
    <property type="match status" value="1"/>
</dbReference>
<feature type="compositionally biased region" description="Polar residues" evidence="2">
    <location>
        <begin position="465"/>
        <end position="511"/>
    </location>
</feature>
<feature type="compositionally biased region" description="Polar residues" evidence="2">
    <location>
        <begin position="2381"/>
        <end position="2393"/>
    </location>
</feature>
<name>A0AA38U267_9ASTR</name>
<dbReference type="PROSITE" id="PS50994">
    <property type="entry name" value="INTEGRASE"/>
    <property type="match status" value="1"/>
</dbReference>
<dbReference type="InterPro" id="IPR036397">
    <property type="entry name" value="RNaseH_sf"/>
</dbReference>
<feature type="region of interest" description="Disordered" evidence="2">
    <location>
        <begin position="3903"/>
        <end position="3963"/>
    </location>
</feature>
<feature type="region of interest" description="Disordered" evidence="2">
    <location>
        <begin position="1354"/>
        <end position="1376"/>
    </location>
</feature>
<dbReference type="Pfam" id="PF00665">
    <property type="entry name" value="rve"/>
    <property type="match status" value="1"/>
</dbReference>
<feature type="region of interest" description="Disordered" evidence="2">
    <location>
        <begin position="2190"/>
        <end position="2214"/>
    </location>
</feature>
<dbReference type="InterPro" id="IPR012337">
    <property type="entry name" value="RNaseH-like_sf"/>
</dbReference>
<feature type="region of interest" description="Disordered" evidence="2">
    <location>
        <begin position="428"/>
        <end position="511"/>
    </location>
</feature>
<comment type="caution">
    <text evidence="4">The sequence shown here is derived from an EMBL/GenBank/DDBJ whole genome shotgun (WGS) entry which is preliminary data.</text>
</comment>
<proteinExistence type="predicted"/>
<organism evidence="4 5">
    <name type="scientific">Centaurea solstitialis</name>
    <name type="common">yellow star-thistle</name>
    <dbReference type="NCBI Taxonomy" id="347529"/>
    <lineage>
        <taxon>Eukaryota</taxon>
        <taxon>Viridiplantae</taxon>
        <taxon>Streptophyta</taxon>
        <taxon>Embryophyta</taxon>
        <taxon>Tracheophyta</taxon>
        <taxon>Spermatophyta</taxon>
        <taxon>Magnoliopsida</taxon>
        <taxon>eudicotyledons</taxon>
        <taxon>Gunneridae</taxon>
        <taxon>Pentapetalae</taxon>
        <taxon>asterids</taxon>
        <taxon>campanulids</taxon>
        <taxon>Asterales</taxon>
        <taxon>Asteraceae</taxon>
        <taxon>Carduoideae</taxon>
        <taxon>Cardueae</taxon>
        <taxon>Centaureinae</taxon>
        <taxon>Centaurea</taxon>
    </lineage>
</organism>
<feature type="compositionally biased region" description="Low complexity" evidence="2">
    <location>
        <begin position="1402"/>
        <end position="1415"/>
    </location>
</feature>
<dbReference type="Pfam" id="PF13976">
    <property type="entry name" value="gag_pre-integrs"/>
    <property type="match status" value="1"/>
</dbReference>
<dbReference type="InterPro" id="IPR001584">
    <property type="entry name" value="Integrase_cat-core"/>
</dbReference>